<dbReference type="AlphaFoldDB" id="A0A2T7P4T4"/>
<reference evidence="2 3" key="1">
    <citation type="submission" date="2018-04" db="EMBL/GenBank/DDBJ databases">
        <title>The genome of golden apple snail Pomacea canaliculata provides insight into stress tolerance and invasive adaptation.</title>
        <authorList>
            <person name="Liu C."/>
            <person name="Liu B."/>
            <person name="Ren Y."/>
            <person name="Zhang Y."/>
            <person name="Wang H."/>
            <person name="Li S."/>
            <person name="Jiang F."/>
            <person name="Yin L."/>
            <person name="Zhang G."/>
            <person name="Qian W."/>
            <person name="Fan W."/>
        </authorList>
    </citation>
    <scope>NUCLEOTIDE SEQUENCE [LARGE SCALE GENOMIC DNA]</scope>
    <source>
        <strain evidence="2">SZHN2017</strain>
        <tissue evidence="2">Muscle</tissue>
    </source>
</reference>
<dbReference type="EMBL" id="PZQS01000006">
    <property type="protein sequence ID" value="PVD28429.1"/>
    <property type="molecule type" value="Genomic_DNA"/>
</dbReference>
<proteinExistence type="predicted"/>
<accession>A0A2T7P4T4</accession>
<evidence type="ECO:0000256" key="1">
    <source>
        <dbReference type="SAM" id="MobiDB-lite"/>
    </source>
</evidence>
<name>A0A2T7P4T4_POMCA</name>
<organism evidence="2 3">
    <name type="scientific">Pomacea canaliculata</name>
    <name type="common">Golden apple snail</name>
    <dbReference type="NCBI Taxonomy" id="400727"/>
    <lineage>
        <taxon>Eukaryota</taxon>
        <taxon>Metazoa</taxon>
        <taxon>Spiralia</taxon>
        <taxon>Lophotrochozoa</taxon>
        <taxon>Mollusca</taxon>
        <taxon>Gastropoda</taxon>
        <taxon>Caenogastropoda</taxon>
        <taxon>Architaenioglossa</taxon>
        <taxon>Ampullarioidea</taxon>
        <taxon>Ampullariidae</taxon>
        <taxon>Pomacea</taxon>
    </lineage>
</organism>
<feature type="region of interest" description="Disordered" evidence="1">
    <location>
        <begin position="85"/>
        <end position="110"/>
    </location>
</feature>
<comment type="caution">
    <text evidence="2">The sequence shown here is derived from an EMBL/GenBank/DDBJ whole genome shotgun (WGS) entry which is preliminary data.</text>
</comment>
<feature type="region of interest" description="Disordered" evidence="1">
    <location>
        <begin position="1"/>
        <end position="20"/>
    </location>
</feature>
<evidence type="ECO:0000313" key="3">
    <source>
        <dbReference type="Proteomes" id="UP000245119"/>
    </source>
</evidence>
<dbReference type="Proteomes" id="UP000245119">
    <property type="component" value="Linkage Group LG6"/>
</dbReference>
<keyword evidence="3" id="KW-1185">Reference proteome</keyword>
<protein>
    <submittedName>
        <fullName evidence="2">Uncharacterized protein</fullName>
    </submittedName>
</protein>
<sequence>MSHKPFAEPPDGATRQQVQRVHDTVRILRCAGYDTFCHPRPPPIHPPASGLLTPMSLCGCGHQCTPYLSVHSFVEEIKYESVCRGALEEEEEEEEKVRETPSYHDPPTLH</sequence>
<evidence type="ECO:0000313" key="2">
    <source>
        <dbReference type="EMBL" id="PVD28429.1"/>
    </source>
</evidence>
<gene>
    <name evidence="2" type="ORF">C0Q70_11016</name>
</gene>